<keyword evidence="1" id="KW-1133">Transmembrane helix</keyword>
<evidence type="ECO:0000313" key="3">
    <source>
        <dbReference type="Proteomes" id="UP000461162"/>
    </source>
</evidence>
<keyword evidence="1" id="KW-0812">Transmembrane</keyword>
<evidence type="ECO:0000313" key="2">
    <source>
        <dbReference type="EMBL" id="MUM77314.1"/>
    </source>
</evidence>
<dbReference type="Proteomes" id="UP000461162">
    <property type="component" value="Unassembled WGS sequence"/>
</dbReference>
<dbReference type="EMBL" id="WODC01000003">
    <property type="protein sequence ID" value="MUM77314.1"/>
    <property type="molecule type" value="Genomic_DNA"/>
</dbReference>
<comment type="caution">
    <text evidence="2">The sequence shown here is derived from an EMBL/GenBank/DDBJ whole genome shotgun (WGS) entry which is preliminary data.</text>
</comment>
<feature type="transmembrane region" description="Helical" evidence="1">
    <location>
        <begin position="409"/>
        <end position="427"/>
    </location>
</feature>
<evidence type="ECO:0008006" key="4">
    <source>
        <dbReference type="Google" id="ProtNLM"/>
    </source>
</evidence>
<keyword evidence="1" id="KW-0472">Membrane</keyword>
<name>A0A7K1KMJ5_9BACT</name>
<feature type="transmembrane region" description="Helical" evidence="1">
    <location>
        <begin position="477"/>
        <end position="499"/>
    </location>
</feature>
<accession>A0A7K1KMJ5</accession>
<organism evidence="2 3">
    <name type="scientific">Pseudodesulfovibrio alkaliphilus</name>
    <dbReference type="NCBI Taxonomy" id="2661613"/>
    <lineage>
        <taxon>Bacteria</taxon>
        <taxon>Pseudomonadati</taxon>
        <taxon>Thermodesulfobacteriota</taxon>
        <taxon>Desulfovibrionia</taxon>
        <taxon>Desulfovibrionales</taxon>
        <taxon>Desulfovibrionaceae</taxon>
    </lineage>
</organism>
<dbReference type="AlphaFoldDB" id="A0A7K1KMJ5"/>
<keyword evidence="3" id="KW-1185">Reference proteome</keyword>
<proteinExistence type="predicted"/>
<dbReference type="RefSeq" id="WP_155933326.1">
    <property type="nucleotide sequence ID" value="NZ_WODC01000003.1"/>
</dbReference>
<gene>
    <name evidence="2" type="ORF">GKC30_06690</name>
</gene>
<sequence length="504" mass="54852">MTLLKLAKERFGDLTEVEEKLFLDIQMDGMAIFLDDLEDIDPSTADLPELPAECVAWLLTDRKVGELITHRGVTVVGARLTGVLDASFARFPWQVNLFHCHVSEGLNLREASLGLLRLSRSHVGWLSADGMGVSGDVFLGQGFTACGEVRFLGASIGGDLECSGATFDNAGGYALSTNRMKVSGAVFLNKGFSAEGEVCLVGSSIGGKLECTGGSFQNSGGDALNLEAVTLSGAVYCNGMAVDGRVKIENSSLHRKLHLADNIWEAGSSLSLIGTSVNVLCDGNGAWPDKGNVRLNGFTYEAIHDEATKDVAERLAWLDLQPDDEYRPQPYEQLAAVYARNGFGSQARKVLIAKNRRLARFYRRDMAAGLKRLFRSSGEAVLPGYGFLPGIWHHVLGAVVGYGYRPQRLLYLALGMVALGWLLFGLGGQGAMVPALDGAQGHPPFHALIYSLDTFLPLVDLEQKNRWVPDGRVWWLGWYQVLHILMGWFLTTMGVAALIDRLKR</sequence>
<reference evidence="2 3" key="1">
    <citation type="submission" date="2019-11" db="EMBL/GenBank/DDBJ databases">
        <title>Pseudodesulfovibrio alkaliphilus, sp. nov., an alkaliphilic sulfate-reducing bacteria from mud volcano of Taman peninsula, Russia.</title>
        <authorList>
            <person name="Frolova A."/>
            <person name="Merkel A.Y."/>
            <person name="Slobodkin A.I."/>
        </authorList>
    </citation>
    <scope>NUCLEOTIDE SEQUENCE [LARGE SCALE GENOMIC DNA]</scope>
    <source>
        <strain evidence="2 3">F-1</strain>
    </source>
</reference>
<feature type="transmembrane region" description="Helical" evidence="1">
    <location>
        <begin position="382"/>
        <end position="402"/>
    </location>
</feature>
<evidence type="ECO:0000256" key="1">
    <source>
        <dbReference type="SAM" id="Phobius"/>
    </source>
</evidence>
<protein>
    <recommendedName>
        <fullName evidence="4">Membrane-associated oxidoreductase</fullName>
    </recommendedName>
</protein>